<keyword evidence="2" id="KW-1185">Reference proteome</keyword>
<reference evidence="1 2" key="1">
    <citation type="submission" date="2020-09" db="EMBL/GenBank/DDBJ databases">
        <authorList>
            <person name="Hogan T.J."/>
            <person name="Wilson M.E."/>
            <person name="Walker J.K."/>
            <person name="Johnson L."/>
            <person name="Sharma R."/>
            <person name="Grose J.H."/>
        </authorList>
    </citation>
    <scope>NUCLEOTIDE SEQUENCE [LARGE SCALE GENOMIC DNA]</scope>
</reference>
<evidence type="ECO:0000313" key="1">
    <source>
        <dbReference type="EMBL" id="QPX75154.1"/>
    </source>
</evidence>
<proteinExistence type="predicted"/>
<evidence type="ECO:0000313" key="2">
    <source>
        <dbReference type="Proteomes" id="UP000595656"/>
    </source>
</evidence>
<dbReference type="Proteomes" id="UP000595656">
    <property type="component" value="Segment"/>
</dbReference>
<name>A0A7T3NA36_9CAUD</name>
<accession>A0A7T3NA36</accession>
<gene>
    <name evidence="1" type="ORF">BIGDOG_50</name>
</gene>
<protein>
    <submittedName>
        <fullName evidence="1">Uncharacterized protein</fullName>
    </submittedName>
</protein>
<sequence length="115" mass="12893">MNESGLPEFLTITAMLKPLVSFAFGVYDALKVSSCQPFGDKMIHKTVDELIHKCGGLSKFVSTLQGMGVEITRSGVVKWYTSNQVNPSEKYRESIEKIAKNFEHEIQFEALSDDE</sequence>
<organism evidence="1 2">
    <name type="scientific">Serratia phage vB_SmaS_Bigdog</name>
    <dbReference type="NCBI Taxonomy" id="2777364"/>
    <lineage>
        <taxon>Viruses</taxon>
        <taxon>Duplodnaviria</taxon>
        <taxon>Heunggongvirae</taxon>
        <taxon>Uroviricota</taxon>
        <taxon>Caudoviricetes</taxon>
        <taxon>Bonzeevirus</taxon>
        <taxon>Bonzeevirus bigdog</taxon>
    </lineage>
</organism>
<dbReference type="EMBL" id="MW021763">
    <property type="protein sequence ID" value="QPX75154.1"/>
    <property type="molecule type" value="Genomic_DNA"/>
</dbReference>